<name>A0A859IB38_9MOLU</name>
<dbReference type="InterPro" id="IPR021970">
    <property type="entry name" value="SVM_signal"/>
</dbReference>
<gene>
    <name evidence="2" type="ORF">RP166_8050</name>
</gene>
<proteinExistence type="predicted"/>
<evidence type="ECO:0000259" key="1">
    <source>
        <dbReference type="Pfam" id="PF12113"/>
    </source>
</evidence>
<reference evidence="2 3" key="1">
    <citation type="submission" date="2020-06" db="EMBL/GenBank/DDBJ databases">
        <title>Complete genome sequence of Candidatus Phytoplasma asteris RP166.</title>
        <authorList>
            <person name="Cho S.-T."/>
            <person name="Zwolinska A."/>
            <person name="Huang W."/>
            <person name="Wouters R."/>
            <person name="Hogenhout S.A."/>
            <person name="Kuo C.-H."/>
        </authorList>
    </citation>
    <scope>NUCLEOTIDE SEQUENCE [LARGE SCALE GENOMIC DNA]</scope>
    <source>
        <strain evidence="2">RP166</strain>
    </source>
</reference>
<dbReference type="KEGG" id="rphy:RP166_8050"/>
<accession>A0A859IB38</accession>
<dbReference type="Proteomes" id="UP000509122">
    <property type="component" value="Chromosome"/>
</dbReference>
<evidence type="ECO:0000313" key="3">
    <source>
        <dbReference type="Proteomes" id="UP000509122"/>
    </source>
</evidence>
<dbReference type="Pfam" id="PF12113">
    <property type="entry name" value="SVM_signal"/>
    <property type="match status" value="1"/>
</dbReference>
<sequence>MFQLQNQFKIISFCLFIFLGLFLITNNSVMAMNNLNDENSINNEINKLYWERKNLATKISYFHIHHLDDDINLQKELHNLDQTIKNLYQRLSDVNNLKYINEKIWDYSYERNQVAIKILSRSYQDPTMQELITNHQELVKIIKNLNQKYINLQYKLNK</sequence>
<evidence type="ECO:0000313" key="2">
    <source>
        <dbReference type="EMBL" id="QKX95732.1"/>
    </source>
</evidence>
<protein>
    <submittedName>
        <fullName evidence="2">Putative secreted protein, SAP42-like</fullName>
    </submittedName>
</protein>
<dbReference type="AlphaFoldDB" id="A0A859IB38"/>
<organism evidence="2 3">
    <name type="scientific">Rapeseed phyllody phytoplasma</name>
    <dbReference type="NCBI Taxonomy" id="2490543"/>
    <lineage>
        <taxon>Bacteria</taxon>
        <taxon>Bacillati</taxon>
        <taxon>Mycoplasmatota</taxon>
        <taxon>Mollicutes</taxon>
        <taxon>Acholeplasmatales</taxon>
        <taxon>Acholeplasmataceae</taxon>
        <taxon>Candidatus Phytoplasma</taxon>
        <taxon>16SrI (Aster yellows group)</taxon>
    </lineage>
</organism>
<feature type="domain" description="Sequence-variable mosaic (SVM) signal sequence" evidence="1">
    <location>
        <begin position="1"/>
        <end position="32"/>
    </location>
</feature>
<dbReference type="EMBL" id="CP055264">
    <property type="protein sequence ID" value="QKX95732.1"/>
    <property type="molecule type" value="Genomic_DNA"/>
</dbReference>